<evidence type="ECO:0000256" key="2">
    <source>
        <dbReference type="ARBA" id="ARBA00004496"/>
    </source>
</evidence>
<evidence type="ECO:0000256" key="6">
    <source>
        <dbReference type="ARBA" id="ARBA00022927"/>
    </source>
</evidence>
<dbReference type="Gene3D" id="1.25.10.10">
    <property type="entry name" value="Leucine-rich Repeat Variant"/>
    <property type="match status" value="2"/>
</dbReference>
<evidence type="ECO:0000256" key="8">
    <source>
        <dbReference type="ARBA" id="ARBA00040444"/>
    </source>
</evidence>
<evidence type="ECO:0000256" key="1">
    <source>
        <dbReference type="ARBA" id="ARBA00004123"/>
    </source>
</evidence>
<dbReference type="EMBL" id="CAJPEX010001019">
    <property type="protein sequence ID" value="CAG0917966.1"/>
    <property type="molecule type" value="Genomic_DNA"/>
</dbReference>
<evidence type="ECO:0000313" key="10">
    <source>
        <dbReference type="EMBL" id="CAD7277814.1"/>
    </source>
</evidence>
<dbReference type="GO" id="GO:0005737">
    <property type="term" value="C:cytoplasm"/>
    <property type="evidence" value="ECO:0007669"/>
    <property type="project" value="UniProtKB-SubCell"/>
</dbReference>
<keyword evidence="4" id="KW-0813">Transport</keyword>
<evidence type="ECO:0000256" key="3">
    <source>
        <dbReference type="ARBA" id="ARBA00009466"/>
    </source>
</evidence>
<sequence length="1154" mass="130298">MSFSLTPKQLSTVSELQDASRILQTPGMPRVQVQQAEEIFKSFRRLEKPYAFCKYLLESGQDHMIVFQAVSTLKDAIIREWSVMPPQELTQLRTYLLQYVIRKMQHEAIIFAVREKLIQLIALMVKREAIDDNGEKKTVFLKHVYKLVSNGEPHEKVVGSSLICAILQEFAVMTKSSDIGLPFATHFSAKKDFEQQDLLEMFRFTLKMLTELERMPHPYSEHQESLYDSCLQSAESILTWTFVSNFNLPRKVQSAYETDSTFTFRPPTSWKDSVLKPDILQLFFSIYYRLHPRYPGLIHRVSACLLQLATLNRFFVTDEPASLEFVRCFVQGWLYLSSNPMAMTSTEARSLASIITRLSLFFSSALLSRLKEEIYVVLFERMSSMTQVMILKACEEDASGGDDTKYMDTMETLLGAWLTVLLEPSMQQSNFLECLCTPIFEKYLICHLGPPQGKRLMRDEEELGTIEDPDREKYRSQLCHIALMGRRFASHCIPLLVACFEERLPALQSFLCGPGIDEGLGMETTIPPVTTQMTSMFEDLHWLLLIAGHVLCNSTDDGSVEAVVPADINDYSMALSKQENAPPIFPVPFAEKFRGSLVAGSPGVSATSDPVVRLIFDCLALSEILRNAELAGRSCVLSPELVSTSYWFLDRFGKAYLALNEATHTMDLPLTFSTAFGLDSPGAKWALEFLFQNACSSLNVWVAEKDLLSLVTGMLISLARDRRKSMVMSEMPEFWTLVQLQVSPQFRQLPSETVRALMTYFVLTSTNGGLEETVEVNLKKVFGYMIQQFEILSNENLSAMANNEVARAHLLYIIDLFAGVVSGGALHTADILYRQVVPALRLCVERVLVTLNNDQQVVDGILSLMNCSVSSLISYLNKNLAEDMYRLSLSTIATYARCNVGKRTRQSAGEEDEGAFNDVAVLIELLNSLLSREYIDLSPDPYTGFIPDPQQNLTAAQVALEGMNILMPLMTHDLLRCPWLCKAFYQLLTFISVISAETFANLTPDKQGMFYNVVVTGLTAFDAEIMKSCLETTTVLAGYVYEKPDSSLKGMVSGFVKVILELTMSESVRSENTVHLGTCLFALICAYLDEFREKAKILVEKVRGEDAERGERLERSFVKLFDGVEPRYEHPERIKFAANFERFLIEAQSVFLIM</sequence>
<organism evidence="10">
    <name type="scientific">Notodromas monacha</name>
    <dbReference type="NCBI Taxonomy" id="399045"/>
    <lineage>
        <taxon>Eukaryota</taxon>
        <taxon>Metazoa</taxon>
        <taxon>Ecdysozoa</taxon>
        <taxon>Arthropoda</taxon>
        <taxon>Crustacea</taxon>
        <taxon>Oligostraca</taxon>
        <taxon>Ostracoda</taxon>
        <taxon>Podocopa</taxon>
        <taxon>Podocopida</taxon>
        <taxon>Cypridocopina</taxon>
        <taxon>Cypridoidea</taxon>
        <taxon>Cyprididae</taxon>
        <taxon>Notodromas</taxon>
    </lineage>
</organism>
<name>A0A7R9BPV5_9CRUS</name>
<evidence type="ECO:0000256" key="5">
    <source>
        <dbReference type="ARBA" id="ARBA00022490"/>
    </source>
</evidence>
<dbReference type="GO" id="GO:0005643">
    <property type="term" value="C:nuclear pore"/>
    <property type="evidence" value="ECO:0007669"/>
    <property type="project" value="TreeGrafter"/>
</dbReference>
<dbReference type="PANTHER" id="PTHR12596">
    <property type="entry name" value="EXPORTIN 4,7-RELATED"/>
    <property type="match status" value="1"/>
</dbReference>
<dbReference type="SUPFAM" id="SSF48371">
    <property type="entry name" value="ARM repeat"/>
    <property type="match status" value="1"/>
</dbReference>
<dbReference type="Proteomes" id="UP000678499">
    <property type="component" value="Unassembled WGS sequence"/>
</dbReference>
<keyword evidence="11" id="KW-1185">Reference proteome</keyword>
<dbReference type="InterPro" id="IPR011989">
    <property type="entry name" value="ARM-like"/>
</dbReference>
<gene>
    <name evidence="10" type="ORF">NMOB1V02_LOCUS5537</name>
</gene>
<dbReference type="PROSITE" id="PS50166">
    <property type="entry name" value="IMPORTIN_B_NT"/>
    <property type="match status" value="1"/>
</dbReference>
<evidence type="ECO:0000259" key="9">
    <source>
        <dbReference type="PROSITE" id="PS50166"/>
    </source>
</evidence>
<proteinExistence type="inferred from homology"/>
<dbReference type="AlphaFoldDB" id="A0A7R9BPV5"/>
<dbReference type="GO" id="GO:0006611">
    <property type="term" value="P:protein export from nucleus"/>
    <property type="evidence" value="ECO:0007669"/>
    <property type="project" value="TreeGrafter"/>
</dbReference>
<evidence type="ECO:0000256" key="7">
    <source>
        <dbReference type="ARBA" id="ARBA00023242"/>
    </source>
</evidence>
<protein>
    <recommendedName>
        <fullName evidence="8">Exportin-4</fullName>
    </recommendedName>
</protein>
<comment type="subcellular location">
    <subcellularLocation>
        <location evidence="2">Cytoplasm</location>
    </subcellularLocation>
    <subcellularLocation>
        <location evidence="1">Nucleus</location>
    </subcellularLocation>
</comment>
<keyword evidence="5" id="KW-0963">Cytoplasm</keyword>
<feature type="domain" description="Importin N-terminal" evidence="9">
    <location>
        <begin position="36"/>
        <end position="102"/>
    </location>
</feature>
<dbReference type="OrthoDB" id="5548448at2759"/>
<keyword evidence="7" id="KW-0539">Nucleus</keyword>
<reference evidence="10" key="1">
    <citation type="submission" date="2020-11" db="EMBL/GenBank/DDBJ databases">
        <authorList>
            <person name="Tran Van P."/>
        </authorList>
    </citation>
    <scope>NUCLEOTIDE SEQUENCE</scope>
</reference>
<comment type="similarity">
    <text evidence="3">Belongs to the exportin family.</text>
</comment>
<dbReference type="EMBL" id="OA883056">
    <property type="protein sequence ID" value="CAD7277814.1"/>
    <property type="molecule type" value="Genomic_DNA"/>
</dbReference>
<dbReference type="InterPro" id="IPR001494">
    <property type="entry name" value="Importin-beta_N"/>
</dbReference>
<dbReference type="InterPro" id="IPR016024">
    <property type="entry name" value="ARM-type_fold"/>
</dbReference>
<accession>A0A7R9BPV5</accession>
<evidence type="ECO:0000256" key="4">
    <source>
        <dbReference type="ARBA" id="ARBA00022448"/>
    </source>
</evidence>
<dbReference type="GO" id="GO:0031267">
    <property type="term" value="F:small GTPase binding"/>
    <property type="evidence" value="ECO:0007669"/>
    <property type="project" value="InterPro"/>
</dbReference>
<dbReference type="PANTHER" id="PTHR12596:SF1">
    <property type="entry name" value="EXPORTIN-4"/>
    <property type="match status" value="1"/>
</dbReference>
<keyword evidence="6" id="KW-0653">Protein transport</keyword>
<evidence type="ECO:0000313" key="11">
    <source>
        <dbReference type="Proteomes" id="UP000678499"/>
    </source>
</evidence>
<dbReference type="InterPro" id="IPR044189">
    <property type="entry name" value="XPO4/7-like"/>
</dbReference>
<dbReference type="GO" id="GO:0005049">
    <property type="term" value="F:nuclear export signal receptor activity"/>
    <property type="evidence" value="ECO:0007669"/>
    <property type="project" value="InterPro"/>
</dbReference>